<dbReference type="InterPro" id="IPR001199">
    <property type="entry name" value="Cyt_B5-like_heme/steroid-bd"/>
</dbReference>
<evidence type="ECO:0000256" key="1">
    <source>
        <dbReference type="ARBA" id="ARBA00022617"/>
    </source>
</evidence>
<feature type="domain" description="Cytochrome b5 heme-binding" evidence="5">
    <location>
        <begin position="163"/>
        <end position="231"/>
    </location>
</feature>
<dbReference type="OrthoDB" id="260519at2759"/>
<dbReference type="RefSeq" id="XP_024583943.1">
    <property type="nucleotide sequence ID" value="XM_024718555.1"/>
</dbReference>
<dbReference type="PROSITE" id="PS50255">
    <property type="entry name" value="CYTOCHROME_B5_2"/>
    <property type="match status" value="1"/>
</dbReference>
<dbReference type="InterPro" id="IPR050668">
    <property type="entry name" value="Cytochrome_b5"/>
</dbReference>
<dbReference type="EMBL" id="CCYD01002601">
    <property type="protein sequence ID" value="CEG47574.1"/>
    <property type="molecule type" value="Genomic_DNA"/>
</dbReference>
<accession>A0A0P1B1F7</accession>
<dbReference type="GeneID" id="36399497"/>
<keyword evidence="7" id="KW-1185">Reference proteome</keyword>
<dbReference type="PRINTS" id="PR00363">
    <property type="entry name" value="CYTOCHROMEB5"/>
</dbReference>
<dbReference type="InterPro" id="IPR036400">
    <property type="entry name" value="Cyt_B5-like_heme/steroid_sf"/>
</dbReference>
<evidence type="ECO:0000256" key="3">
    <source>
        <dbReference type="ARBA" id="ARBA00023004"/>
    </source>
</evidence>
<evidence type="ECO:0000256" key="4">
    <source>
        <dbReference type="ARBA" id="ARBA00038168"/>
    </source>
</evidence>
<dbReference type="GO" id="GO:0046872">
    <property type="term" value="F:metal ion binding"/>
    <property type="evidence" value="ECO:0007669"/>
    <property type="project" value="UniProtKB-KW"/>
</dbReference>
<dbReference type="SUPFAM" id="SSF55856">
    <property type="entry name" value="Cytochrome b5-like heme/steroid binding domain"/>
    <property type="match status" value="1"/>
</dbReference>
<keyword evidence="3" id="KW-0408">Iron</keyword>
<evidence type="ECO:0000313" key="6">
    <source>
        <dbReference type="EMBL" id="CEG47574.1"/>
    </source>
</evidence>
<dbReference type="Gene3D" id="3.10.120.10">
    <property type="entry name" value="Cytochrome b5-like heme/steroid binding domain"/>
    <property type="match status" value="1"/>
</dbReference>
<dbReference type="PANTHER" id="PTHR19359">
    <property type="entry name" value="CYTOCHROME B5"/>
    <property type="match status" value="1"/>
</dbReference>
<reference evidence="7" key="1">
    <citation type="submission" date="2014-09" db="EMBL/GenBank/DDBJ databases">
        <authorList>
            <person name="Sharma Rahul"/>
            <person name="Thines Marco"/>
        </authorList>
    </citation>
    <scope>NUCLEOTIDE SEQUENCE [LARGE SCALE GENOMIC DNA]</scope>
</reference>
<evidence type="ECO:0000256" key="2">
    <source>
        <dbReference type="ARBA" id="ARBA00022723"/>
    </source>
</evidence>
<dbReference type="STRING" id="4781.A0A0P1B1F7"/>
<organism evidence="6 7">
    <name type="scientific">Plasmopara halstedii</name>
    <name type="common">Downy mildew of sunflower</name>
    <dbReference type="NCBI Taxonomy" id="4781"/>
    <lineage>
        <taxon>Eukaryota</taxon>
        <taxon>Sar</taxon>
        <taxon>Stramenopiles</taxon>
        <taxon>Oomycota</taxon>
        <taxon>Peronosporomycetes</taxon>
        <taxon>Peronosporales</taxon>
        <taxon>Peronosporaceae</taxon>
        <taxon>Plasmopara</taxon>
    </lineage>
</organism>
<sequence>MEEEEVKAGEPLMKVVQGMQRTIIVTAPYNVEMENQVQTLDVEELGSAAALQAPHMRQKNRIIVDYEENDEYRPELQQEEVACVLSACGPVLTIDSSNGRFLANRRSRCSSSDTNASDVAKGKSVIYKQIGKPTASITSSSNSEIDLDGQTRCSKVPKLCMCEVKLHCSLDSCWLVSSGQVYDVTGQVTDHPGGVRSILRKAGGPDCARDMKFHSKNARKIMEKCFIGKLRQCGDDVDCSTEVNCIIM</sequence>
<dbReference type="GO" id="GO:0020037">
    <property type="term" value="F:heme binding"/>
    <property type="evidence" value="ECO:0007669"/>
    <property type="project" value="TreeGrafter"/>
</dbReference>
<evidence type="ECO:0000313" key="7">
    <source>
        <dbReference type="Proteomes" id="UP000054928"/>
    </source>
</evidence>
<name>A0A0P1B1F7_PLAHL</name>
<protein>
    <submittedName>
        <fullName evidence="6">Cytochrome b5</fullName>
    </submittedName>
</protein>
<keyword evidence="2" id="KW-0479">Metal-binding</keyword>
<dbReference type="SMART" id="SM01117">
    <property type="entry name" value="Cyt-b5"/>
    <property type="match status" value="1"/>
</dbReference>
<proteinExistence type="inferred from homology"/>
<dbReference type="AlphaFoldDB" id="A0A0P1B1F7"/>
<dbReference type="Pfam" id="PF00173">
    <property type="entry name" value="Cyt-b5"/>
    <property type="match status" value="1"/>
</dbReference>
<comment type="similarity">
    <text evidence="4">Belongs to the cytochrome b5 family.</text>
</comment>
<dbReference type="OMA" id="KMMEKCF"/>
<dbReference type="PANTHER" id="PTHR19359:SF146">
    <property type="entry name" value="B5, PUTATIVE-RELATED"/>
    <property type="match status" value="1"/>
</dbReference>
<dbReference type="Proteomes" id="UP000054928">
    <property type="component" value="Unassembled WGS sequence"/>
</dbReference>
<evidence type="ECO:0000259" key="5">
    <source>
        <dbReference type="PROSITE" id="PS50255"/>
    </source>
</evidence>
<dbReference type="GO" id="GO:0016020">
    <property type="term" value="C:membrane"/>
    <property type="evidence" value="ECO:0007669"/>
    <property type="project" value="TreeGrafter"/>
</dbReference>
<keyword evidence="1" id="KW-0349">Heme</keyword>